<comment type="caution">
    <text evidence="1">The sequence shown here is derived from an EMBL/GenBank/DDBJ whole genome shotgun (WGS) entry which is preliminary data.</text>
</comment>
<sequence length="94" mass="9893">MQLTTRLLDEHGVFHVVPRVVVVAALYLPGAFLNGFVHHDTIPSAAAFAAKGRQQGNQQKHAADAKANIKAGGVADAIHMKLACEGKPHYGGQG</sequence>
<gene>
    <name evidence="1" type="ORF">SDC9_144470</name>
</gene>
<reference evidence="1" key="1">
    <citation type="submission" date="2019-08" db="EMBL/GenBank/DDBJ databases">
        <authorList>
            <person name="Kucharzyk K."/>
            <person name="Murdoch R.W."/>
            <person name="Higgins S."/>
            <person name="Loffler F."/>
        </authorList>
    </citation>
    <scope>NUCLEOTIDE SEQUENCE</scope>
</reference>
<dbReference type="EMBL" id="VSSQ01043593">
    <property type="protein sequence ID" value="MPM97297.1"/>
    <property type="molecule type" value="Genomic_DNA"/>
</dbReference>
<dbReference type="AlphaFoldDB" id="A0A645E6B3"/>
<evidence type="ECO:0000313" key="1">
    <source>
        <dbReference type="EMBL" id="MPM97297.1"/>
    </source>
</evidence>
<accession>A0A645E6B3</accession>
<name>A0A645E6B3_9ZZZZ</name>
<organism evidence="1">
    <name type="scientific">bioreactor metagenome</name>
    <dbReference type="NCBI Taxonomy" id="1076179"/>
    <lineage>
        <taxon>unclassified sequences</taxon>
        <taxon>metagenomes</taxon>
        <taxon>ecological metagenomes</taxon>
    </lineage>
</organism>
<proteinExistence type="predicted"/>
<protein>
    <submittedName>
        <fullName evidence="1">Uncharacterized protein</fullName>
    </submittedName>
</protein>